<dbReference type="PANTHER" id="PTHR31672:SF13">
    <property type="entry name" value="F-BOX PROTEIN CPR30-LIKE"/>
    <property type="match status" value="1"/>
</dbReference>
<evidence type="ECO:0000313" key="2">
    <source>
        <dbReference type="EMBL" id="CAK9155016.1"/>
    </source>
</evidence>
<reference evidence="2 3" key="1">
    <citation type="submission" date="2024-02" db="EMBL/GenBank/DDBJ databases">
        <authorList>
            <person name="Vignale AGUSTIN F."/>
            <person name="Sosa J E."/>
            <person name="Modenutti C."/>
        </authorList>
    </citation>
    <scope>NUCLEOTIDE SEQUENCE [LARGE SCALE GENOMIC DNA]</scope>
</reference>
<feature type="domain" description="F-box" evidence="1">
    <location>
        <begin position="107"/>
        <end position="153"/>
    </location>
</feature>
<dbReference type="InterPro" id="IPR017451">
    <property type="entry name" value="F-box-assoc_interact_dom"/>
</dbReference>
<dbReference type="InterPro" id="IPR013187">
    <property type="entry name" value="F-box-assoc_dom_typ3"/>
</dbReference>
<proteinExistence type="predicted"/>
<dbReference type="Proteomes" id="UP001642360">
    <property type="component" value="Unassembled WGS sequence"/>
</dbReference>
<dbReference type="InterPro" id="IPR001810">
    <property type="entry name" value="F-box_dom"/>
</dbReference>
<keyword evidence="3" id="KW-1185">Reference proteome</keyword>
<dbReference type="SUPFAM" id="SSF81383">
    <property type="entry name" value="F-box domain"/>
    <property type="match status" value="1"/>
</dbReference>
<dbReference type="SMART" id="SM00256">
    <property type="entry name" value="FBOX"/>
    <property type="match status" value="1"/>
</dbReference>
<protein>
    <recommendedName>
        <fullName evidence="1">F-box domain-containing protein</fullName>
    </recommendedName>
</protein>
<dbReference type="PROSITE" id="PS50181">
    <property type="entry name" value="FBOX"/>
    <property type="match status" value="1"/>
</dbReference>
<dbReference type="Gene3D" id="1.20.1280.50">
    <property type="match status" value="1"/>
</dbReference>
<sequence>MADIHDSLVKLYLNSKVILVYSYGKCSFFSRSEVISLQSLKTSTLRSATIPDKEKTLLDFEKQETARNRKKRKNASAPSTEPMLALEGLETQEIATNEKIEEKTSIPVTQPIFLPEIVMEILSWLPVRSLLRLQLVCKQWYALMQDRHFVEKHMSQATVLICWYNVNQLPPAADETFELICGCDGLLLKRSHSSYKYHIHNPTTRQILELPDPHEIIYFITLFFVPATGNYKLVSIYNEKEESGSKRCEVLTIGKDDSWRSLQIPKLEDHHKRERVAILSAGATVHCIWESQIRSDIEVLSIDLGTECSTITPSPEVLFPDGNAYWALDWNGKLAFADRVKQNLRVWVLEDYIKHKWGEMVVVPLKLNKDMEGDLLPLFAQYDNLWFRLKGKQIFSYNIVHRRIGHKLSAPGGYKISRKVYQCPPSLVTFEGMKGEDAS</sequence>
<name>A0ABC8SCU3_9AQUA</name>
<dbReference type="AlphaFoldDB" id="A0ABC8SCU3"/>
<dbReference type="InterPro" id="IPR050796">
    <property type="entry name" value="SCF_F-box_component"/>
</dbReference>
<evidence type="ECO:0000259" key="1">
    <source>
        <dbReference type="PROSITE" id="PS50181"/>
    </source>
</evidence>
<dbReference type="NCBIfam" id="TIGR01640">
    <property type="entry name" value="F_box_assoc_1"/>
    <property type="match status" value="1"/>
</dbReference>
<dbReference type="EMBL" id="CAUOFW020002618">
    <property type="protein sequence ID" value="CAK9155016.1"/>
    <property type="molecule type" value="Genomic_DNA"/>
</dbReference>
<accession>A0ABC8SCU3</accession>
<dbReference type="InterPro" id="IPR036047">
    <property type="entry name" value="F-box-like_dom_sf"/>
</dbReference>
<dbReference type="Pfam" id="PF08268">
    <property type="entry name" value="FBA_3"/>
    <property type="match status" value="1"/>
</dbReference>
<gene>
    <name evidence="2" type="ORF">ILEXP_LOCUS23387</name>
</gene>
<dbReference type="CDD" id="cd22157">
    <property type="entry name" value="F-box_AtFBW1-like"/>
    <property type="match status" value="1"/>
</dbReference>
<evidence type="ECO:0000313" key="3">
    <source>
        <dbReference type="Proteomes" id="UP001642360"/>
    </source>
</evidence>
<comment type="caution">
    <text evidence="2">The sequence shown here is derived from an EMBL/GenBank/DDBJ whole genome shotgun (WGS) entry which is preliminary data.</text>
</comment>
<dbReference type="PANTHER" id="PTHR31672">
    <property type="entry name" value="BNACNNG10540D PROTEIN"/>
    <property type="match status" value="1"/>
</dbReference>
<dbReference type="Pfam" id="PF12937">
    <property type="entry name" value="F-box-like"/>
    <property type="match status" value="1"/>
</dbReference>
<organism evidence="2 3">
    <name type="scientific">Ilex paraguariensis</name>
    <name type="common">yerba mate</name>
    <dbReference type="NCBI Taxonomy" id="185542"/>
    <lineage>
        <taxon>Eukaryota</taxon>
        <taxon>Viridiplantae</taxon>
        <taxon>Streptophyta</taxon>
        <taxon>Embryophyta</taxon>
        <taxon>Tracheophyta</taxon>
        <taxon>Spermatophyta</taxon>
        <taxon>Magnoliopsida</taxon>
        <taxon>eudicotyledons</taxon>
        <taxon>Gunneridae</taxon>
        <taxon>Pentapetalae</taxon>
        <taxon>asterids</taxon>
        <taxon>campanulids</taxon>
        <taxon>Aquifoliales</taxon>
        <taxon>Aquifoliaceae</taxon>
        <taxon>Ilex</taxon>
    </lineage>
</organism>